<dbReference type="Proteomes" id="UP001193389">
    <property type="component" value="Chromosome"/>
</dbReference>
<organism evidence="2 3">
    <name type="scientific">Aquipluma nitroreducens</name>
    <dbReference type="NCBI Taxonomy" id="2010828"/>
    <lineage>
        <taxon>Bacteria</taxon>
        <taxon>Pseudomonadati</taxon>
        <taxon>Bacteroidota</taxon>
        <taxon>Bacteroidia</taxon>
        <taxon>Marinilabiliales</taxon>
        <taxon>Prolixibacteraceae</taxon>
        <taxon>Aquipluma</taxon>
    </lineage>
</organism>
<evidence type="ECO:0000313" key="2">
    <source>
        <dbReference type="EMBL" id="BBE19124.1"/>
    </source>
</evidence>
<dbReference type="KEGG" id="anf:AQPE_3298"/>
<dbReference type="InterPro" id="IPR004360">
    <property type="entry name" value="Glyas_Fos-R_dOase_dom"/>
</dbReference>
<sequence>MQMPTVTNNRNDYRKHYSGIAHFAFKVGSRERVDQITEMLQHDGFEIISPGRMTGDGYYESAVYDPEKNRIEIVA</sequence>
<dbReference type="InterPro" id="IPR029068">
    <property type="entry name" value="Glyas_Bleomycin-R_OHBP_Dase"/>
</dbReference>
<evidence type="ECO:0000313" key="3">
    <source>
        <dbReference type="Proteomes" id="UP001193389"/>
    </source>
</evidence>
<protein>
    <submittedName>
        <fullName evidence="2">Glyoxylase family protein</fullName>
    </submittedName>
</protein>
<reference evidence="2" key="1">
    <citation type="journal article" date="2020" name="Int. J. Syst. Evol. Microbiol.">
        <title>Aquipluma nitroreducens gen. nov. sp. nov., a novel facultatively anaerobic bacterium isolated from a freshwater lake.</title>
        <authorList>
            <person name="Watanabe M."/>
            <person name="Kojima H."/>
            <person name="Fukui M."/>
        </authorList>
    </citation>
    <scope>NUCLEOTIDE SEQUENCE</scope>
    <source>
        <strain evidence="2">MeG22</strain>
    </source>
</reference>
<dbReference type="InterPro" id="IPR051332">
    <property type="entry name" value="Fosfomycin_Res_Enzymes"/>
</dbReference>
<dbReference type="PANTHER" id="PTHR36113:SF1">
    <property type="entry name" value="GLYOXALASE_BLEOMYCIN RESISTANCE PROTEIN_DIOXYGENASE"/>
    <property type="match status" value="1"/>
</dbReference>
<dbReference type="PANTHER" id="PTHR36113">
    <property type="entry name" value="LYASE, PUTATIVE-RELATED-RELATED"/>
    <property type="match status" value="1"/>
</dbReference>
<proteinExistence type="predicted"/>
<evidence type="ECO:0000259" key="1">
    <source>
        <dbReference type="Pfam" id="PF00903"/>
    </source>
</evidence>
<gene>
    <name evidence="2" type="ORF">AQPE_3298</name>
</gene>
<feature type="domain" description="Glyoxalase/fosfomycin resistance/dioxygenase" evidence="1">
    <location>
        <begin position="19"/>
        <end position="73"/>
    </location>
</feature>
<dbReference type="SUPFAM" id="SSF54593">
    <property type="entry name" value="Glyoxalase/Bleomycin resistance protein/Dihydroxybiphenyl dioxygenase"/>
    <property type="match status" value="1"/>
</dbReference>
<dbReference type="Gene3D" id="3.10.180.10">
    <property type="entry name" value="2,3-Dihydroxybiphenyl 1,2-Dioxygenase, domain 1"/>
    <property type="match status" value="1"/>
</dbReference>
<keyword evidence="3" id="KW-1185">Reference proteome</keyword>
<dbReference type="AlphaFoldDB" id="A0A5K7SCY5"/>
<dbReference type="Pfam" id="PF00903">
    <property type="entry name" value="Glyoxalase"/>
    <property type="match status" value="1"/>
</dbReference>
<name>A0A5K7SCY5_9BACT</name>
<dbReference type="EMBL" id="AP018694">
    <property type="protein sequence ID" value="BBE19124.1"/>
    <property type="molecule type" value="Genomic_DNA"/>
</dbReference>
<accession>A0A5K7SCY5</accession>